<dbReference type="EMBL" id="CP038436">
    <property type="protein sequence ID" value="QBX54046.1"/>
    <property type="molecule type" value="Genomic_DNA"/>
</dbReference>
<evidence type="ECO:0000256" key="1">
    <source>
        <dbReference type="SAM" id="MobiDB-lite"/>
    </source>
</evidence>
<feature type="compositionally biased region" description="Low complexity" evidence="1">
    <location>
        <begin position="62"/>
        <end position="72"/>
    </location>
</feature>
<protein>
    <submittedName>
        <fullName evidence="2">Uncharacterized protein</fullName>
    </submittedName>
</protein>
<sequence length="72" mass="7813">MFEHPERYYPCPTVSRERPRRTGGTQPEARRRRAGRRWCPCATGGPRGAHPAGSGGPRGPRRSSASGSAGRP</sequence>
<dbReference type="KEGG" id="nsn:EXE58_00185"/>
<dbReference type="AlphaFoldDB" id="A0A4P7IAN8"/>
<keyword evidence="3" id="KW-1185">Reference proteome</keyword>
<name>A0A4P7IAN8_9ACTN</name>
<gene>
    <name evidence="2" type="ORF">EXE58_00185</name>
</gene>
<feature type="region of interest" description="Disordered" evidence="1">
    <location>
        <begin position="1"/>
        <end position="72"/>
    </location>
</feature>
<proteinExistence type="predicted"/>
<accession>A0A4P7IAN8</accession>
<dbReference type="Proteomes" id="UP000294853">
    <property type="component" value="Chromosome"/>
</dbReference>
<evidence type="ECO:0000313" key="3">
    <source>
        <dbReference type="Proteomes" id="UP000294853"/>
    </source>
</evidence>
<evidence type="ECO:0000313" key="2">
    <source>
        <dbReference type="EMBL" id="QBX54046.1"/>
    </source>
</evidence>
<organism evidence="2 3">
    <name type="scientific">Nocardioides seonyuensis</name>
    <dbReference type="NCBI Taxonomy" id="2518371"/>
    <lineage>
        <taxon>Bacteria</taxon>
        <taxon>Bacillati</taxon>
        <taxon>Actinomycetota</taxon>
        <taxon>Actinomycetes</taxon>
        <taxon>Propionibacteriales</taxon>
        <taxon>Nocardioidaceae</taxon>
        <taxon>Nocardioides</taxon>
    </lineage>
</organism>
<reference evidence="2 3" key="1">
    <citation type="submission" date="2019-03" db="EMBL/GenBank/DDBJ databases">
        <title>Three New Species of Nocardioides, Nocardioides euryhalodurans sp. nov., Nocardioides seonyuensis sp. nov. and Nocardioides eburneoflavus sp. nov. Iolated from Soil.</title>
        <authorList>
            <person name="Roh S.G."/>
            <person name="Lee C."/>
            <person name="Kim M.-K."/>
            <person name="Kim S.B."/>
        </authorList>
    </citation>
    <scope>NUCLEOTIDE SEQUENCE [LARGE SCALE GENOMIC DNA]</scope>
    <source>
        <strain evidence="2 3">MMS17-SY207-3</strain>
    </source>
</reference>